<sequence>MDFLKKLSAIAVIAVACPASDLGYFSKHDAGQEVFSFLSTFDSPRNAALEKSASALNSTDPTIVQLNPGAILMTEGKKRVAEAHWQTGEFAANQGTLSYTTQYEKFIFQASYNWISYGTIVGYDEYGEKNGSEYKPFSQLATATVAYPMKHIHVGATLKFASDKLTGDATDQTAMAVAFDWGLTWQSSSNNYGFSFVARDFGAMIRGYVKEDADDSYPLSQTFAIGGFFRPSRVPRLTLFAETDFPRYAEPDLNLGAEYALGEFFRIRAGFTRTWLDISRDIKELASSSSRPDETNEARVLSLGLGYSSDLFAFDYAISYLAEDLGFEHRLGLRVEF</sequence>
<dbReference type="RefSeq" id="WP_088659447.1">
    <property type="nucleotide sequence ID" value="NZ_UHJL01000001.1"/>
</dbReference>
<dbReference type="Proteomes" id="UP000255423">
    <property type="component" value="Unassembled WGS sequence"/>
</dbReference>
<dbReference type="EMBL" id="UHJL01000001">
    <property type="protein sequence ID" value="SUQ19042.1"/>
    <property type="molecule type" value="Genomic_DNA"/>
</dbReference>
<organism evidence="1 2">
    <name type="scientific">Fibrobacter succinogenes</name>
    <name type="common">Bacteroides succinogenes</name>
    <dbReference type="NCBI Taxonomy" id="833"/>
    <lineage>
        <taxon>Bacteria</taxon>
        <taxon>Pseudomonadati</taxon>
        <taxon>Fibrobacterota</taxon>
        <taxon>Fibrobacteria</taxon>
        <taxon>Fibrobacterales</taxon>
        <taxon>Fibrobacteraceae</taxon>
        <taxon>Fibrobacter</taxon>
    </lineage>
</organism>
<dbReference type="PROSITE" id="PS51257">
    <property type="entry name" value="PROKAR_LIPOPROTEIN"/>
    <property type="match status" value="1"/>
</dbReference>
<evidence type="ECO:0008006" key="3">
    <source>
        <dbReference type="Google" id="ProtNLM"/>
    </source>
</evidence>
<proteinExistence type="predicted"/>
<protein>
    <recommendedName>
        <fullName evidence="3">Lipoprotein</fullName>
    </recommendedName>
</protein>
<name>A0A380RVY7_FIBSU</name>
<accession>A0A380RVY7</accession>
<reference evidence="1 2" key="1">
    <citation type="submission" date="2017-08" db="EMBL/GenBank/DDBJ databases">
        <authorList>
            <person name="de Groot N.N."/>
        </authorList>
    </citation>
    <scope>NUCLEOTIDE SEQUENCE [LARGE SCALE GENOMIC DNA]</scope>
    <source>
        <strain evidence="1 2">HM2</strain>
    </source>
</reference>
<gene>
    <name evidence="1" type="ORF">SAMN05661053_0266</name>
</gene>
<evidence type="ECO:0000313" key="2">
    <source>
        <dbReference type="Proteomes" id="UP000255423"/>
    </source>
</evidence>
<evidence type="ECO:0000313" key="1">
    <source>
        <dbReference type="EMBL" id="SUQ19042.1"/>
    </source>
</evidence>
<dbReference type="AlphaFoldDB" id="A0A380RVY7"/>